<accession>A0A7W3JFH5</accession>
<keyword evidence="2" id="KW-0472">Membrane</keyword>
<dbReference type="Proteomes" id="UP000321154">
    <property type="component" value="Unassembled WGS sequence"/>
</dbReference>
<keyword evidence="2" id="KW-1133">Transmembrane helix</keyword>
<feature type="transmembrane region" description="Helical" evidence="2">
    <location>
        <begin position="179"/>
        <end position="198"/>
    </location>
</feature>
<dbReference type="EMBL" id="BJUV01000037">
    <property type="protein sequence ID" value="GEK84422.1"/>
    <property type="molecule type" value="Genomic_DNA"/>
</dbReference>
<evidence type="ECO:0000313" key="6">
    <source>
        <dbReference type="Proteomes" id="UP000522688"/>
    </source>
</evidence>
<sequence length="445" mass="46578">MTDVPAPPSRPDGTAPDATRASRASNPATTIVAALLLPLFFVIVFPLMFVSALHKPTPNDLSLLVVGPEQVVSQISDGLDGTSEFQATHTDVTDEARSSVEDRTVEGSILITADTPAAGATADSPPAFTVTTYVANAEGRSVASAVTAAGASVAEQLGTTSEAVDVAPLAATDTLGTTLFYLLTYTSLAAYLVIIVLTQVKPDARLRVRYTASAITAVVAPLIVFGLSSIWVGDYGASFGTIAALLGVNALYVFTVGAAAILIQQFLGNAATFGIMGFIVFLNFPSAGGAGPSAMLPAFWQAIHGFYFGAGAMESFRSIVYFDGAGTQRWLLQLLAWTVGLILATVVVHLTKTVRAQRSAIALLTERDEEHVASRQATRESLAAIERRAAEEARAADQGDHRHVRVEAYMIDDGVHDGVGGPGGGDADPDRRDRRSITTAEGAVR</sequence>
<feature type="region of interest" description="Disordered" evidence="1">
    <location>
        <begin position="1"/>
        <end position="24"/>
    </location>
</feature>
<feature type="transmembrane region" description="Helical" evidence="2">
    <location>
        <begin position="270"/>
        <end position="290"/>
    </location>
</feature>
<name>A0A7W3JFH5_9MICO</name>
<proteinExistence type="predicted"/>
<feature type="compositionally biased region" description="Pro residues" evidence="1">
    <location>
        <begin position="1"/>
        <end position="10"/>
    </location>
</feature>
<dbReference type="Proteomes" id="UP000522688">
    <property type="component" value="Unassembled WGS sequence"/>
</dbReference>
<dbReference type="AlphaFoldDB" id="A0A7W3JFH5"/>
<keyword evidence="5" id="KW-1185">Reference proteome</keyword>
<evidence type="ECO:0000313" key="4">
    <source>
        <dbReference type="EMBL" id="MBA8811861.1"/>
    </source>
</evidence>
<dbReference type="OrthoDB" id="3288304at2"/>
<dbReference type="RefSeq" id="WP_146856743.1">
    <property type="nucleotide sequence ID" value="NZ_BAAAHR010000007.1"/>
</dbReference>
<feature type="compositionally biased region" description="Gly residues" evidence="1">
    <location>
        <begin position="417"/>
        <end position="426"/>
    </location>
</feature>
<comment type="caution">
    <text evidence="4">The sequence shown here is derived from an EMBL/GenBank/DDBJ whole genome shotgun (WGS) entry which is preliminary data.</text>
</comment>
<gene>
    <name evidence="4" type="ORF">FB463_000085</name>
    <name evidence="3" type="ORF">FFA01_27310</name>
</gene>
<organism evidence="4 6">
    <name type="scientific">Frigoribacterium faeni</name>
    <dbReference type="NCBI Taxonomy" id="145483"/>
    <lineage>
        <taxon>Bacteria</taxon>
        <taxon>Bacillati</taxon>
        <taxon>Actinomycetota</taxon>
        <taxon>Actinomycetes</taxon>
        <taxon>Micrococcales</taxon>
        <taxon>Microbacteriaceae</taxon>
        <taxon>Frigoribacterium</taxon>
    </lineage>
</organism>
<feature type="transmembrane region" description="Helical" evidence="2">
    <location>
        <begin position="210"/>
        <end position="233"/>
    </location>
</feature>
<feature type="transmembrane region" description="Helical" evidence="2">
    <location>
        <begin position="330"/>
        <end position="350"/>
    </location>
</feature>
<dbReference type="EMBL" id="JACGWW010000001">
    <property type="protein sequence ID" value="MBA8811861.1"/>
    <property type="molecule type" value="Genomic_DNA"/>
</dbReference>
<evidence type="ECO:0000313" key="3">
    <source>
        <dbReference type="EMBL" id="GEK84422.1"/>
    </source>
</evidence>
<reference evidence="4 6" key="2">
    <citation type="submission" date="2020-07" db="EMBL/GenBank/DDBJ databases">
        <title>Sequencing the genomes of 1000 actinobacteria strains.</title>
        <authorList>
            <person name="Klenk H.-P."/>
        </authorList>
    </citation>
    <scope>NUCLEOTIDE SEQUENCE [LARGE SCALE GENOMIC DNA]</scope>
    <source>
        <strain evidence="4 6">DSM 10309</strain>
    </source>
</reference>
<keyword evidence="2" id="KW-0812">Transmembrane</keyword>
<protein>
    <submittedName>
        <fullName evidence="4">ABC-type transport system involved in multi-copper enzyme maturation permease subunit</fullName>
    </submittedName>
</protein>
<reference evidence="3 5" key="1">
    <citation type="submission" date="2019-07" db="EMBL/GenBank/DDBJ databases">
        <title>Whole genome shotgun sequence of Frigoribacterium faeni NBRC 103066.</title>
        <authorList>
            <person name="Hosoyama A."/>
            <person name="Uohara A."/>
            <person name="Ohji S."/>
            <person name="Ichikawa N."/>
        </authorList>
    </citation>
    <scope>NUCLEOTIDE SEQUENCE [LARGE SCALE GENOMIC DNA]</scope>
    <source>
        <strain evidence="3 5">NBRC 103066</strain>
    </source>
</reference>
<feature type="transmembrane region" description="Helical" evidence="2">
    <location>
        <begin position="239"/>
        <end position="263"/>
    </location>
</feature>
<feature type="region of interest" description="Disordered" evidence="1">
    <location>
        <begin position="412"/>
        <end position="445"/>
    </location>
</feature>
<evidence type="ECO:0000313" key="5">
    <source>
        <dbReference type="Proteomes" id="UP000321154"/>
    </source>
</evidence>
<evidence type="ECO:0000256" key="2">
    <source>
        <dbReference type="SAM" id="Phobius"/>
    </source>
</evidence>
<evidence type="ECO:0000256" key="1">
    <source>
        <dbReference type="SAM" id="MobiDB-lite"/>
    </source>
</evidence>
<feature type="transmembrane region" description="Helical" evidence="2">
    <location>
        <begin position="30"/>
        <end position="53"/>
    </location>
</feature>